<organism evidence="2 3">
    <name type="scientific">Phytophthora rubi</name>
    <dbReference type="NCBI Taxonomy" id="129364"/>
    <lineage>
        <taxon>Eukaryota</taxon>
        <taxon>Sar</taxon>
        <taxon>Stramenopiles</taxon>
        <taxon>Oomycota</taxon>
        <taxon>Peronosporomycetes</taxon>
        <taxon>Peronosporales</taxon>
        <taxon>Peronosporaceae</taxon>
        <taxon>Phytophthora</taxon>
    </lineage>
</organism>
<dbReference type="Proteomes" id="UP000429607">
    <property type="component" value="Unassembled WGS sequence"/>
</dbReference>
<keyword evidence="1" id="KW-0732">Signal</keyword>
<gene>
    <name evidence="2" type="ORF">PR001_g32001</name>
</gene>
<sequence>MVIMIGLGAVEIIIFCPVDASPSRCHQSSFFGRRSSPPRTHGSISAAVVPKQLDSRLSDHLRRPLLRTRSA</sequence>
<feature type="chain" id="PRO_5025692751" description="RxLR effector protein" evidence="1">
    <location>
        <begin position="21"/>
        <end position="71"/>
    </location>
</feature>
<name>A0A6A3GAN0_9STRA</name>
<dbReference type="AlphaFoldDB" id="A0A6A3GAN0"/>
<protein>
    <recommendedName>
        <fullName evidence="4">RxLR effector protein</fullName>
    </recommendedName>
</protein>
<feature type="signal peptide" evidence="1">
    <location>
        <begin position="1"/>
        <end position="20"/>
    </location>
</feature>
<dbReference type="EMBL" id="QXFV01009022">
    <property type="protein sequence ID" value="KAE8955684.1"/>
    <property type="molecule type" value="Genomic_DNA"/>
</dbReference>
<evidence type="ECO:0008006" key="4">
    <source>
        <dbReference type="Google" id="ProtNLM"/>
    </source>
</evidence>
<evidence type="ECO:0000313" key="2">
    <source>
        <dbReference type="EMBL" id="KAE8955684.1"/>
    </source>
</evidence>
<proteinExistence type="predicted"/>
<evidence type="ECO:0000313" key="3">
    <source>
        <dbReference type="Proteomes" id="UP000429607"/>
    </source>
</evidence>
<accession>A0A6A3GAN0</accession>
<evidence type="ECO:0000256" key="1">
    <source>
        <dbReference type="SAM" id="SignalP"/>
    </source>
</evidence>
<reference evidence="2 3" key="1">
    <citation type="submission" date="2018-09" db="EMBL/GenBank/DDBJ databases">
        <title>Genomic investigation of the strawberry pathogen Phytophthora fragariae indicates pathogenicity is determined by transcriptional variation in three key races.</title>
        <authorList>
            <person name="Adams T.M."/>
            <person name="Armitage A.D."/>
            <person name="Sobczyk M.K."/>
            <person name="Bates H.J."/>
            <person name="Dunwell J.M."/>
            <person name="Nellist C.F."/>
            <person name="Harrison R.J."/>
        </authorList>
    </citation>
    <scope>NUCLEOTIDE SEQUENCE [LARGE SCALE GENOMIC DNA]</scope>
    <source>
        <strain evidence="2 3">SCRP249</strain>
    </source>
</reference>
<comment type="caution">
    <text evidence="2">The sequence shown here is derived from an EMBL/GenBank/DDBJ whole genome shotgun (WGS) entry which is preliminary data.</text>
</comment>